<protein>
    <recommendedName>
        <fullName evidence="5">Lipoprotein</fullName>
    </recommendedName>
</protein>
<evidence type="ECO:0000256" key="2">
    <source>
        <dbReference type="SAM" id="SignalP"/>
    </source>
</evidence>
<dbReference type="EMBL" id="BAAATJ010000003">
    <property type="protein sequence ID" value="GAA2388689.1"/>
    <property type="molecule type" value="Genomic_DNA"/>
</dbReference>
<evidence type="ECO:0008006" key="5">
    <source>
        <dbReference type="Google" id="ProtNLM"/>
    </source>
</evidence>
<reference evidence="3 4" key="1">
    <citation type="journal article" date="2019" name="Int. J. Syst. Evol. Microbiol.">
        <title>The Global Catalogue of Microorganisms (GCM) 10K type strain sequencing project: providing services to taxonomists for standard genome sequencing and annotation.</title>
        <authorList>
            <consortium name="The Broad Institute Genomics Platform"/>
            <consortium name="The Broad Institute Genome Sequencing Center for Infectious Disease"/>
            <person name="Wu L."/>
            <person name="Ma J."/>
        </authorList>
    </citation>
    <scope>NUCLEOTIDE SEQUENCE [LARGE SCALE GENOMIC DNA]</scope>
    <source>
        <strain evidence="3 4">JCM 6921</strain>
    </source>
</reference>
<feature type="chain" id="PRO_5045549461" description="Lipoprotein" evidence="2">
    <location>
        <begin position="21"/>
        <end position="221"/>
    </location>
</feature>
<feature type="region of interest" description="Disordered" evidence="1">
    <location>
        <begin position="189"/>
        <end position="221"/>
    </location>
</feature>
<evidence type="ECO:0000256" key="1">
    <source>
        <dbReference type="SAM" id="MobiDB-lite"/>
    </source>
</evidence>
<accession>A0ABN3HV42</accession>
<sequence length="221" mass="23927">MRTLRARAAALAVPPASCLACLSLLSACSTGSDTPVDGGPPESVESAAAPSFSPHPEPEGREEREERWRLGQAGPNGETPWPPSPGPKAVRDAFAGLQDTLDDSCDTPGNCEYLPNRVLDELADPDEAMKADAKGPGRFPEPIAWMAALREDAGDDPSYQHLKAHQEEIFGTRDRINVWMQDHPDDYRWRARRARSPGGAPPGDRGGRGEEPQERNGPRTS</sequence>
<feature type="compositionally biased region" description="Basic and acidic residues" evidence="1">
    <location>
        <begin position="205"/>
        <end position="221"/>
    </location>
</feature>
<keyword evidence="4" id="KW-1185">Reference proteome</keyword>
<dbReference type="Proteomes" id="UP001500058">
    <property type="component" value="Unassembled WGS sequence"/>
</dbReference>
<keyword evidence="2" id="KW-0732">Signal</keyword>
<proteinExistence type="predicted"/>
<comment type="caution">
    <text evidence="3">The sequence shown here is derived from an EMBL/GenBank/DDBJ whole genome shotgun (WGS) entry which is preliminary data.</text>
</comment>
<feature type="region of interest" description="Disordered" evidence="1">
    <location>
        <begin position="30"/>
        <end position="91"/>
    </location>
</feature>
<dbReference type="PROSITE" id="PS51257">
    <property type="entry name" value="PROKAR_LIPOPROTEIN"/>
    <property type="match status" value="1"/>
</dbReference>
<feature type="compositionally biased region" description="Basic and acidic residues" evidence="1">
    <location>
        <begin position="56"/>
        <end position="69"/>
    </location>
</feature>
<evidence type="ECO:0000313" key="3">
    <source>
        <dbReference type="EMBL" id="GAA2388689.1"/>
    </source>
</evidence>
<feature type="signal peptide" evidence="2">
    <location>
        <begin position="1"/>
        <end position="20"/>
    </location>
</feature>
<organism evidence="3 4">
    <name type="scientific">Streptomyces glaucosporus</name>
    <dbReference type="NCBI Taxonomy" id="284044"/>
    <lineage>
        <taxon>Bacteria</taxon>
        <taxon>Bacillati</taxon>
        <taxon>Actinomycetota</taxon>
        <taxon>Actinomycetes</taxon>
        <taxon>Kitasatosporales</taxon>
        <taxon>Streptomycetaceae</taxon>
        <taxon>Streptomyces</taxon>
    </lineage>
</organism>
<gene>
    <name evidence="3" type="ORF">GCM10010420_10170</name>
</gene>
<evidence type="ECO:0000313" key="4">
    <source>
        <dbReference type="Proteomes" id="UP001500058"/>
    </source>
</evidence>
<name>A0ABN3HV42_9ACTN</name>